<evidence type="ECO:0000313" key="3">
    <source>
        <dbReference type="Proteomes" id="UP000823775"/>
    </source>
</evidence>
<reference evidence="2 3" key="1">
    <citation type="journal article" date="2021" name="BMC Genomics">
        <title>Datura genome reveals duplications of psychoactive alkaloid biosynthetic genes and high mutation rate following tissue culture.</title>
        <authorList>
            <person name="Rajewski A."/>
            <person name="Carter-House D."/>
            <person name="Stajich J."/>
            <person name="Litt A."/>
        </authorList>
    </citation>
    <scope>NUCLEOTIDE SEQUENCE [LARGE SCALE GENOMIC DNA]</scope>
    <source>
        <strain evidence="2">AR-01</strain>
    </source>
</reference>
<sequence length="100" mass="10993">MEVWWCCCSSGGEEGGVAVLGISVEEDGVVWEVLLLGCWRKPGEEKREVRRPGSRSSEGKEKMRSEVLSEVFDRSFPVTAKADGGLMGRRSGRCSGARDR</sequence>
<name>A0ABS8WT17_DATST</name>
<protein>
    <submittedName>
        <fullName evidence="2">Uncharacterized protein</fullName>
    </submittedName>
</protein>
<gene>
    <name evidence="2" type="ORF">HAX54_053017</name>
</gene>
<feature type="region of interest" description="Disordered" evidence="1">
    <location>
        <begin position="44"/>
        <end position="66"/>
    </location>
</feature>
<accession>A0ABS8WT17</accession>
<feature type="region of interest" description="Disordered" evidence="1">
    <location>
        <begin position="81"/>
        <end position="100"/>
    </location>
</feature>
<dbReference type="Proteomes" id="UP000823775">
    <property type="component" value="Unassembled WGS sequence"/>
</dbReference>
<proteinExistence type="predicted"/>
<organism evidence="2 3">
    <name type="scientific">Datura stramonium</name>
    <name type="common">Jimsonweed</name>
    <name type="synonym">Common thornapple</name>
    <dbReference type="NCBI Taxonomy" id="4076"/>
    <lineage>
        <taxon>Eukaryota</taxon>
        <taxon>Viridiplantae</taxon>
        <taxon>Streptophyta</taxon>
        <taxon>Embryophyta</taxon>
        <taxon>Tracheophyta</taxon>
        <taxon>Spermatophyta</taxon>
        <taxon>Magnoliopsida</taxon>
        <taxon>eudicotyledons</taxon>
        <taxon>Gunneridae</taxon>
        <taxon>Pentapetalae</taxon>
        <taxon>asterids</taxon>
        <taxon>lamiids</taxon>
        <taxon>Solanales</taxon>
        <taxon>Solanaceae</taxon>
        <taxon>Solanoideae</taxon>
        <taxon>Datureae</taxon>
        <taxon>Datura</taxon>
    </lineage>
</organism>
<evidence type="ECO:0000256" key="1">
    <source>
        <dbReference type="SAM" id="MobiDB-lite"/>
    </source>
</evidence>
<keyword evidence="3" id="KW-1185">Reference proteome</keyword>
<dbReference type="EMBL" id="JACEIK010009766">
    <property type="protein sequence ID" value="MCE3214664.1"/>
    <property type="molecule type" value="Genomic_DNA"/>
</dbReference>
<comment type="caution">
    <text evidence="2">The sequence shown here is derived from an EMBL/GenBank/DDBJ whole genome shotgun (WGS) entry which is preliminary data.</text>
</comment>
<evidence type="ECO:0000313" key="2">
    <source>
        <dbReference type="EMBL" id="MCE3214664.1"/>
    </source>
</evidence>